<gene>
    <name evidence="1" type="ORF">K3G42_017288</name>
</gene>
<name>A0ACB8FP37_9SAUR</name>
<evidence type="ECO:0000313" key="2">
    <source>
        <dbReference type="Proteomes" id="UP000827872"/>
    </source>
</evidence>
<organism evidence="1 2">
    <name type="scientific">Sphaerodactylus townsendi</name>
    <dbReference type="NCBI Taxonomy" id="933632"/>
    <lineage>
        <taxon>Eukaryota</taxon>
        <taxon>Metazoa</taxon>
        <taxon>Chordata</taxon>
        <taxon>Craniata</taxon>
        <taxon>Vertebrata</taxon>
        <taxon>Euteleostomi</taxon>
        <taxon>Lepidosauria</taxon>
        <taxon>Squamata</taxon>
        <taxon>Bifurcata</taxon>
        <taxon>Gekkota</taxon>
        <taxon>Sphaerodactylidae</taxon>
        <taxon>Sphaerodactylus</taxon>
    </lineage>
</organism>
<accession>A0ACB8FP37</accession>
<protein>
    <submittedName>
        <fullName evidence="1">Uncharacterized protein</fullName>
    </submittedName>
</protein>
<proteinExistence type="predicted"/>
<reference evidence="1" key="1">
    <citation type="submission" date="2021-08" db="EMBL/GenBank/DDBJ databases">
        <title>The first chromosome-level gecko genome reveals the dynamic sex chromosomes of Neotropical dwarf geckos (Sphaerodactylidae: Sphaerodactylus).</title>
        <authorList>
            <person name="Pinto B.J."/>
            <person name="Keating S.E."/>
            <person name="Gamble T."/>
        </authorList>
    </citation>
    <scope>NUCLEOTIDE SEQUENCE</scope>
    <source>
        <strain evidence="1">TG3544</strain>
    </source>
</reference>
<dbReference type="EMBL" id="CM037619">
    <property type="protein sequence ID" value="KAH8007132.1"/>
    <property type="molecule type" value="Genomic_DNA"/>
</dbReference>
<sequence length="102" mass="10609">MDDQEGPESPELAGLILGSPNLVGRLPGTTSPYSMGPRGKGTQASPSPGPQEALIVKEVERNQAQALASGEISWVGPKGSLGEGRAWEEEAAHKNMEGRCIG</sequence>
<evidence type="ECO:0000313" key="1">
    <source>
        <dbReference type="EMBL" id="KAH8007132.1"/>
    </source>
</evidence>
<keyword evidence="2" id="KW-1185">Reference proteome</keyword>
<dbReference type="Proteomes" id="UP000827872">
    <property type="component" value="Linkage Group LG06"/>
</dbReference>
<comment type="caution">
    <text evidence="1">The sequence shown here is derived from an EMBL/GenBank/DDBJ whole genome shotgun (WGS) entry which is preliminary data.</text>
</comment>